<dbReference type="RefSeq" id="YP_003358865.1">
    <property type="nucleotide sequence ID" value="NC_013697.1"/>
</dbReference>
<proteinExistence type="predicted"/>
<evidence type="ECO:0000313" key="1">
    <source>
        <dbReference type="EMBL" id="ACV50033.1"/>
    </source>
</evidence>
<dbReference type="EMBL" id="GQ357915">
    <property type="protein sequence ID" value="ACV50033.1"/>
    <property type="molecule type" value="Genomic_DNA"/>
</dbReference>
<accession>C9DFY2</accession>
<dbReference type="Proteomes" id="UP000008986">
    <property type="component" value="Segment"/>
</dbReference>
<protein>
    <submittedName>
        <fullName evidence="1">Uncharacterized protein</fullName>
    </submittedName>
</protein>
<organismHost>
    <name type="scientific">Delftia acidovorans</name>
    <name type="common">Pseudomonas acidovorans</name>
    <name type="synonym">Comamonas acidovorans</name>
    <dbReference type="NCBI Taxonomy" id="80866"/>
</organismHost>
<keyword evidence="2" id="KW-1185">Reference proteome</keyword>
<evidence type="ECO:0000313" key="2">
    <source>
        <dbReference type="Proteomes" id="UP000008986"/>
    </source>
</evidence>
<gene>
    <name evidence="1" type="primary">10</name>
</gene>
<organism evidence="1 2">
    <name type="scientific">Delftia phage PhiW-14</name>
    <name type="common">Deftia acidovorans bacteriophage phiW-14</name>
    <dbReference type="NCBI Taxonomy" id="665032"/>
    <lineage>
        <taxon>Viruses</taxon>
        <taxon>Duplodnaviria</taxon>
        <taxon>Heunggongvirae</taxon>
        <taxon>Uroviricota</taxon>
        <taxon>Caudoviricetes</taxon>
        <taxon>Ionavirus</taxon>
        <taxon>Ionavirus W14</taxon>
    </lineage>
</organism>
<sequence length="126" mass="13714">MSGNDNDMNDEQLMELESLVENEGYVQPGLDSPFGGVTICMLRLKGGFVVTGISTEYGEAYDVETEKLCAKEDALYKLASHVQFAMLTGLGSVVGPDEDEPDVIDKALKEVTPIYDLSHLANDTLH</sequence>
<reference evidence="2" key="1">
    <citation type="submission" date="2009-07" db="EMBL/GenBank/DDBJ databases">
        <authorList>
            <person name="Kropinski A.M."/>
            <person name="Villegas A."/>
            <person name="Lingohr E.J."/>
        </authorList>
    </citation>
    <scope>NUCLEOTIDE SEQUENCE [LARGE SCALE GENOMIC DNA]</scope>
</reference>
<dbReference type="KEGG" id="vg:8683957"/>
<name>C9DFY2_BPW14</name>
<dbReference type="GeneID" id="8683957"/>